<dbReference type="NCBIfam" id="TIGR01856">
    <property type="entry name" value="hisJ_fam"/>
    <property type="match status" value="1"/>
</dbReference>
<organism evidence="10 11">
    <name type="scientific">Faecalicatena contorta</name>
    <dbReference type="NCBI Taxonomy" id="39482"/>
    <lineage>
        <taxon>Bacteria</taxon>
        <taxon>Bacillati</taxon>
        <taxon>Bacillota</taxon>
        <taxon>Clostridia</taxon>
        <taxon>Lachnospirales</taxon>
        <taxon>Lachnospiraceae</taxon>
        <taxon>Faecalicatena</taxon>
    </lineage>
</organism>
<dbReference type="RefSeq" id="WP_109712469.1">
    <property type="nucleotide sequence ID" value="NZ_QGDS01000009.1"/>
</dbReference>
<name>A0A315ZUQ8_9FIRM</name>
<evidence type="ECO:0000259" key="9">
    <source>
        <dbReference type="SMART" id="SM00481"/>
    </source>
</evidence>
<accession>A0A315ZUQ8</accession>
<dbReference type="AlphaFoldDB" id="A0A315ZUQ8"/>
<dbReference type="OrthoDB" id="9775255at2"/>
<dbReference type="Gene3D" id="3.20.20.140">
    <property type="entry name" value="Metal-dependent hydrolases"/>
    <property type="match status" value="1"/>
</dbReference>
<dbReference type="UniPathway" id="UPA00031">
    <property type="reaction ID" value="UER00013"/>
</dbReference>
<dbReference type="GO" id="GO:0005737">
    <property type="term" value="C:cytoplasm"/>
    <property type="evidence" value="ECO:0007669"/>
    <property type="project" value="TreeGrafter"/>
</dbReference>
<dbReference type="EMBL" id="UHJJ01000009">
    <property type="protein sequence ID" value="SUQ15033.1"/>
    <property type="molecule type" value="Genomic_DNA"/>
</dbReference>
<comment type="similarity">
    <text evidence="2 8">Belongs to the PHP hydrolase family. HisK subfamily.</text>
</comment>
<dbReference type="GO" id="GO:0004401">
    <property type="term" value="F:histidinol-phosphatase activity"/>
    <property type="evidence" value="ECO:0007669"/>
    <property type="project" value="UniProtKB-UniRule"/>
</dbReference>
<proteinExistence type="inferred from homology"/>
<feature type="domain" description="Polymerase/histidinol phosphatase N-terminal" evidence="9">
    <location>
        <begin position="3"/>
        <end position="82"/>
    </location>
</feature>
<protein>
    <recommendedName>
        <fullName evidence="3 8">Histidinol-phosphatase</fullName>
        <shortName evidence="8">HolPase</shortName>
        <ecNumber evidence="3 8">3.1.3.15</ecNumber>
    </recommendedName>
</protein>
<dbReference type="SUPFAM" id="SSF89550">
    <property type="entry name" value="PHP domain-like"/>
    <property type="match status" value="1"/>
</dbReference>
<evidence type="ECO:0000256" key="2">
    <source>
        <dbReference type="ARBA" id="ARBA00009152"/>
    </source>
</evidence>
<dbReference type="InterPro" id="IPR003141">
    <property type="entry name" value="Pol/His_phosphatase_N"/>
</dbReference>
<evidence type="ECO:0000256" key="8">
    <source>
        <dbReference type="RuleBase" id="RU366003"/>
    </source>
</evidence>
<evidence type="ECO:0000256" key="6">
    <source>
        <dbReference type="ARBA" id="ARBA00023102"/>
    </source>
</evidence>
<evidence type="ECO:0000256" key="4">
    <source>
        <dbReference type="ARBA" id="ARBA00022605"/>
    </source>
</evidence>
<dbReference type="InterPro" id="IPR004013">
    <property type="entry name" value="PHP_dom"/>
</dbReference>
<dbReference type="SMART" id="SM00481">
    <property type="entry name" value="POLIIIAc"/>
    <property type="match status" value="1"/>
</dbReference>
<dbReference type="Pfam" id="PF02811">
    <property type="entry name" value="PHP"/>
    <property type="match status" value="1"/>
</dbReference>
<evidence type="ECO:0000256" key="1">
    <source>
        <dbReference type="ARBA" id="ARBA00004970"/>
    </source>
</evidence>
<gene>
    <name evidence="10" type="ORF">SAMN05216529_10984</name>
</gene>
<comment type="catalytic activity">
    <reaction evidence="7 8">
        <text>L-histidinol phosphate + H2O = L-histidinol + phosphate</text>
        <dbReference type="Rhea" id="RHEA:14465"/>
        <dbReference type="ChEBI" id="CHEBI:15377"/>
        <dbReference type="ChEBI" id="CHEBI:43474"/>
        <dbReference type="ChEBI" id="CHEBI:57699"/>
        <dbReference type="ChEBI" id="CHEBI:57980"/>
        <dbReference type="EC" id="3.1.3.15"/>
    </reaction>
</comment>
<dbReference type="PANTHER" id="PTHR21039:SF0">
    <property type="entry name" value="HISTIDINOL-PHOSPHATASE"/>
    <property type="match status" value="1"/>
</dbReference>
<keyword evidence="4 8" id="KW-0028">Amino-acid biosynthesis</keyword>
<evidence type="ECO:0000313" key="10">
    <source>
        <dbReference type="EMBL" id="SUQ15033.1"/>
    </source>
</evidence>
<dbReference type="EC" id="3.1.3.15" evidence="3 8"/>
<evidence type="ECO:0000256" key="5">
    <source>
        <dbReference type="ARBA" id="ARBA00022801"/>
    </source>
</evidence>
<keyword evidence="5 8" id="KW-0378">Hydrolase</keyword>
<dbReference type="GO" id="GO:0000105">
    <property type="term" value="P:L-histidine biosynthetic process"/>
    <property type="evidence" value="ECO:0007669"/>
    <property type="project" value="UniProtKB-UniRule"/>
</dbReference>
<evidence type="ECO:0000313" key="11">
    <source>
        <dbReference type="Proteomes" id="UP000254051"/>
    </source>
</evidence>
<dbReference type="InterPro" id="IPR010140">
    <property type="entry name" value="Histidinol_P_phosphatase_HisJ"/>
</dbReference>
<dbReference type="PANTHER" id="PTHR21039">
    <property type="entry name" value="HISTIDINOL PHOSPHATASE-RELATED"/>
    <property type="match status" value="1"/>
</dbReference>
<dbReference type="Proteomes" id="UP000254051">
    <property type="component" value="Unassembled WGS sequence"/>
</dbReference>
<evidence type="ECO:0000256" key="7">
    <source>
        <dbReference type="ARBA" id="ARBA00049158"/>
    </source>
</evidence>
<keyword evidence="6 8" id="KW-0368">Histidine biosynthesis</keyword>
<evidence type="ECO:0000256" key="3">
    <source>
        <dbReference type="ARBA" id="ARBA00013085"/>
    </source>
</evidence>
<reference evidence="11" key="1">
    <citation type="submission" date="2017-07" db="EMBL/GenBank/DDBJ databases">
        <authorList>
            <person name="Varghese N."/>
            <person name="Submissions S."/>
        </authorList>
    </citation>
    <scope>NUCLEOTIDE SEQUENCE [LARGE SCALE GENOMIC DNA]</scope>
    <source>
        <strain evidence="11">NLAE-zl-C134</strain>
    </source>
</reference>
<keyword evidence="11" id="KW-1185">Reference proteome</keyword>
<comment type="pathway">
    <text evidence="1 8">Amino-acid biosynthesis; L-histidine biosynthesis; L-histidine from 5-phospho-alpha-D-ribose 1-diphosphate: step 8/9.</text>
</comment>
<sequence>MKADYHVHTYYSDDSECPMEEMIKKAVSIHLDEIAFTDHVDYGVKTAENCDYDSYFKEINRYIKKYAGDISIKAGIEFGVQSHTIPLFEKAFEKYDFDFVILSNHQIGDKEFWNYKFQEGKTQKEFHEGYYEALYQVVKEYKNYSVLGHLDMMKRYDEYGDYPDNKILHIVEKILTQVIKDGKGIEVNTSCFKYGLKDLTPSRAILKLYYELGGKIITIGSDSHDTAYLGSHIEEVRQILKEFGYRRFCTFEKMKPVYHDL</sequence>
<dbReference type="InterPro" id="IPR016195">
    <property type="entry name" value="Pol/histidinol_Pase-like"/>
</dbReference>